<evidence type="ECO:0000256" key="9">
    <source>
        <dbReference type="ARBA" id="ARBA00022792"/>
    </source>
</evidence>
<keyword evidence="8" id="KW-0812">Transmembrane</keyword>
<evidence type="ECO:0000256" key="14">
    <source>
        <dbReference type="ARBA" id="ARBA00023136"/>
    </source>
</evidence>
<keyword evidence="14" id="KW-0472">Membrane</keyword>
<keyword evidence="6 16" id="KW-0285">Flavoprotein</keyword>
<evidence type="ECO:0000256" key="15">
    <source>
        <dbReference type="ARBA" id="ARBA00048639"/>
    </source>
</evidence>
<reference evidence="18" key="1">
    <citation type="submission" date="2017-10" db="EMBL/GenBank/DDBJ databases">
        <title>Transcriptome Assembly of Sugarcane Aphid Adults.</title>
        <authorList>
            <person name="Scully E.D."/>
            <person name="Palmer N.A."/>
            <person name="Geib S.M."/>
            <person name="Sarath G."/>
            <person name="Sattler S.E."/>
        </authorList>
    </citation>
    <scope>NUCLEOTIDE SEQUENCE</scope>
    <source>
        <tissue evidence="18">Whole body</tissue>
    </source>
</reference>
<dbReference type="UniPathway" id="UPA00070">
    <property type="reaction ID" value="UER00946"/>
</dbReference>
<gene>
    <name evidence="18" type="primary">Dhodh_1</name>
</gene>
<organism evidence="18">
    <name type="scientific">Melanaphis sacchari</name>
    <dbReference type="NCBI Taxonomy" id="742174"/>
    <lineage>
        <taxon>Eukaryota</taxon>
        <taxon>Metazoa</taxon>
        <taxon>Ecdysozoa</taxon>
        <taxon>Arthropoda</taxon>
        <taxon>Hexapoda</taxon>
        <taxon>Insecta</taxon>
        <taxon>Pterygota</taxon>
        <taxon>Neoptera</taxon>
        <taxon>Paraneoptera</taxon>
        <taxon>Hemiptera</taxon>
        <taxon>Sternorrhyncha</taxon>
        <taxon>Aphidomorpha</taxon>
        <taxon>Aphidoidea</taxon>
        <taxon>Aphididae</taxon>
        <taxon>Aphidini</taxon>
        <taxon>Melanaphis</taxon>
    </lineage>
</organism>
<name>A0A2H8TNE0_9HEMI</name>
<keyword evidence="12 16" id="KW-0560">Oxidoreductase</keyword>
<dbReference type="GO" id="GO:0106430">
    <property type="term" value="F:dihydroorotate dehydrogenase (quinone) activity"/>
    <property type="evidence" value="ECO:0007669"/>
    <property type="project" value="UniProtKB-EC"/>
</dbReference>
<proteinExistence type="inferred from homology"/>
<keyword evidence="10" id="KW-0809">Transit peptide</keyword>
<accession>A0A2H8TNE0</accession>
<keyword evidence="11" id="KW-1133">Transmembrane helix</keyword>
<comment type="catalytic activity">
    <reaction evidence="15 16">
        <text>(S)-dihydroorotate + a quinone = orotate + a quinol</text>
        <dbReference type="Rhea" id="RHEA:30187"/>
        <dbReference type="ChEBI" id="CHEBI:24646"/>
        <dbReference type="ChEBI" id="CHEBI:30839"/>
        <dbReference type="ChEBI" id="CHEBI:30864"/>
        <dbReference type="ChEBI" id="CHEBI:132124"/>
        <dbReference type="EC" id="1.3.5.2"/>
    </reaction>
</comment>
<dbReference type="GO" id="GO:0044205">
    <property type="term" value="P:'de novo' UMP biosynthetic process"/>
    <property type="evidence" value="ECO:0007669"/>
    <property type="project" value="UniProtKB-UniPathway"/>
</dbReference>
<dbReference type="PROSITE" id="PS00912">
    <property type="entry name" value="DHODEHASE_2"/>
    <property type="match status" value="1"/>
</dbReference>
<feature type="domain" description="Dihydroorotate dehydrogenase catalytic" evidence="17">
    <location>
        <begin position="71"/>
        <end position="368"/>
    </location>
</feature>
<evidence type="ECO:0000256" key="16">
    <source>
        <dbReference type="RuleBase" id="RU361255"/>
    </source>
</evidence>
<comment type="cofactor">
    <cofactor evidence="16">
        <name>FMN</name>
        <dbReference type="ChEBI" id="CHEBI:58210"/>
    </cofactor>
    <text evidence="16">Binds 1 FMN per subunit.</text>
</comment>
<dbReference type="GO" id="GO:0005743">
    <property type="term" value="C:mitochondrial inner membrane"/>
    <property type="evidence" value="ECO:0007669"/>
    <property type="project" value="UniProtKB-SubCell"/>
</dbReference>
<evidence type="ECO:0000256" key="2">
    <source>
        <dbReference type="ARBA" id="ARBA00005161"/>
    </source>
</evidence>
<evidence type="ECO:0000313" key="18">
    <source>
        <dbReference type="EMBL" id="MBW15152.1"/>
    </source>
</evidence>
<dbReference type="EC" id="1.3.5.2" evidence="4 16"/>
<dbReference type="InterPro" id="IPR001295">
    <property type="entry name" value="Dihydroorotate_DH_CS"/>
</dbReference>
<comment type="similarity">
    <text evidence="3 16">Belongs to the dihydroorotate dehydrogenase family. Type 2 subfamily.</text>
</comment>
<keyword evidence="9 16" id="KW-0999">Mitochondrion inner membrane</keyword>
<evidence type="ECO:0000256" key="11">
    <source>
        <dbReference type="ARBA" id="ARBA00022989"/>
    </source>
</evidence>
<comment type="subcellular location">
    <subcellularLocation>
        <location evidence="1 16">Mitochondrion inner membrane</location>
        <topology evidence="1 16">Single-pass membrane protein</topology>
    </subcellularLocation>
</comment>
<evidence type="ECO:0000259" key="17">
    <source>
        <dbReference type="Pfam" id="PF01180"/>
    </source>
</evidence>
<sequence>MGSLRSLVYISSGGCILWAGTNLITQNEKFYQKFIIPAFFTFDPEKAHNLLIFSGKYGLIPKSFYKDPPTLKTKLWDLNFTNPIGLAAGLDKQGEITKALKNVGFGFVEVGSITPLPQPGNEKPRVFRLLDSQAIINRYGFNSDGHNIVFERLKNLKQHQNFDGIIGVNLGKNKESENAADDYVKGIEKFAPVADYFVINISSPNTPGLRNLQKKNDLINLLSKVVEARNQLSGERKIPLLLKIAPDLTDQDKKDIVDVIINNKKCKVDGLIISNTTIKRIGVYDNPNALEPGGLSGKPLQEASTKLILEFYKLTNGKIPIIGVGGVFNGQDAYDKIKAGASLIQIYTSFIYNGPPVIVNIKKELDYLLRKDKYNSISEAIGADARL</sequence>
<evidence type="ECO:0000256" key="1">
    <source>
        <dbReference type="ARBA" id="ARBA00004434"/>
    </source>
</evidence>
<evidence type="ECO:0000256" key="10">
    <source>
        <dbReference type="ARBA" id="ARBA00022946"/>
    </source>
</evidence>
<evidence type="ECO:0000256" key="13">
    <source>
        <dbReference type="ARBA" id="ARBA00023128"/>
    </source>
</evidence>
<evidence type="ECO:0000256" key="5">
    <source>
        <dbReference type="ARBA" id="ARBA00017599"/>
    </source>
</evidence>
<keyword evidence="7 16" id="KW-0288">FMN</keyword>
<dbReference type="Gene3D" id="3.20.20.70">
    <property type="entry name" value="Aldolase class I"/>
    <property type="match status" value="1"/>
</dbReference>
<dbReference type="NCBIfam" id="NF003645">
    <property type="entry name" value="PRK05286.1-2"/>
    <property type="match status" value="1"/>
</dbReference>
<evidence type="ECO:0000256" key="4">
    <source>
        <dbReference type="ARBA" id="ARBA00012791"/>
    </source>
</evidence>
<dbReference type="Pfam" id="PF01180">
    <property type="entry name" value="DHO_dh"/>
    <property type="match status" value="1"/>
</dbReference>
<dbReference type="OrthoDB" id="14784at2759"/>
<evidence type="ECO:0000256" key="6">
    <source>
        <dbReference type="ARBA" id="ARBA00022630"/>
    </source>
</evidence>
<dbReference type="EMBL" id="GFXV01003347">
    <property type="protein sequence ID" value="MBW15152.1"/>
    <property type="molecule type" value="Transcribed_RNA"/>
</dbReference>
<dbReference type="NCBIfam" id="TIGR01036">
    <property type="entry name" value="pyrD_sub2"/>
    <property type="match status" value="1"/>
</dbReference>
<dbReference type="SUPFAM" id="SSF51395">
    <property type="entry name" value="FMN-linked oxidoreductases"/>
    <property type="match status" value="1"/>
</dbReference>
<keyword evidence="13 16" id="KW-0496">Mitochondrion</keyword>
<dbReference type="PANTHER" id="PTHR48109">
    <property type="entry name" value="DIHYDROOROTATE DEHYDROGENASE (QUINONE), MITOCHONDRIAL-RELATED"/>
    <property type="match status" value="1"/>
</dbReference>
<evidence type="ECO:0000256" key="8">
    <source>
        <dbReference type="ARBA" id="ARBA00022692"/>
    </source>
</evidence>
<evidence type="ECO:0000256" key="12">
    <source>
        <dbReference type="ARBA" id="ARBA00023002"/>
    </source>
</evidence>
<evidence type="ECO:0000256" key="7">
    <source>
        <dbReference type="ARBA" id="ARBA00022643"/>
    </source>
</evidence>
<protein>
    <recommendedName>
        <fullName evidence="5 16">Dihydroorotate dehydrogenase (quinone), mitochondrial</fullName>
        <shortName evidence="16">DHOdehase</shortName>
        <ecNumber evidence="4 16">1.3.5.2</ecNumber>
    </recommendedName>
</protein>
<dbReference type="GO" id="GO:0006207">
    <property type="term" value="P:'de novo' pyrimidine nucleobase biosynthetic process"/>
    <property type="evidence" value="ECO:0007669"/>
    <property type="project" value="InterPro"/>
</dbReference>
<dbReference type="CDD" id="cd04738">
    <property type="entry name" value="DHOD_2_like"/>
    <property type="match status" value="1"/>
</dbReference>
<dbReference type="InterPro" id="IPR050074">
    <property type="entry name" value="DHO_dehydrogenase"/>
</dbReference>
<dbReference type="FunFam" id="3.20.20.70:FF:000066">
    <property type="entry name" value="Dihydroorotate dehydrogenase (quinone), mitochondrial"/>
    <property type="match status" value="1"/>
</dbReference>
<dbReference type="PANTHER" id="PTHR48109:SF4">
    <property type="entry name" value="DIHYDROOROTATE DEHYDROGENASE (QUINONE), MITOCHONDRIAL"/>
    <property type="match status" value="1"/>
</dbReference>
<comment type="pathway">
    <text evidence="2 16">Pyrimidine metabolism; UMP biosynthesis via de novo pathway; orotate from (S)-dihydroorotate (quinone route): step 1/1.</text>
</comment>
<dbReference type="InterPro" id="IPR013785">
    <property type="entry name" value="Aldolase_TIM"/>
</dbReference>
<evidence type="ECO:0000256" key="3">
    <source>
        <dbReference type="ARBA" id="ARBA00005359"/>
    </source>
</evidence>
<dbReference type="PROSITE" id="PS00911">
    <property type="entry name" value="DHODEHASE_1"/>
    <property type="match status" value="1"/>
</dbReference>
<dbReference type="InterPro" id="IPR005720">
    <property type="entry name" value="Dihydroorotate_DH_cat"/>
</dbReference>
<dbReference type="AlphaFoldDB" id="A0A2H8TNE0"/>
<dbReference type="InterPro" id="IPR005719">
    <property type="entry name" value="Dihydroorotate_DH_2"/>
</dbReference>
<dbReference type="NCBIfam" id="NF003652">
    <property type="entry name" value="PRK05286.2-5"/>
    <property type="match status" value="1"/>
</dbReference>